<evidence type="ECO:0000256" key="9">
    <source>
        <dbReference type="ARBA" id="ARBA00023295"/>
    </source>
</evidence>
<keyword evidence="10" id="KW-0961">Cell wall biogenesis/degradation</keyword>
<keyword evidence="11" id="KW-0624">Polysaccharide degradation</keyword>
<evidence type="ECO:0000256" key="5">
    <source>
        <dbReference type="ARBA" id="ARBA00022801"/>
    </source>
</evidence>
<comment type="similarity">
    <text evidence="2 15">Belongs to the glycosyl hydrolase 28 family.</text>
</comment>
<evidence type="ECO:0000256" key="11">
    <source>
        <dbReference type="ARBA" id="ARBA00023326"/>
    </source>
</evidence>
<keyword evidence="5 15" id="KW-0378">Hydrolase</keyword>
<dbReference type="GO" id="GO:0047911">
    <property type="term" value="F:galacturan 1,4-alpha-galacturonidase activity"/>
    <property type="evidence" value="ECO:0007669"/>
    <property type="project" value="UniProtKB-EC"/>
</dbReference>
<evidence type="ECO:0000256" key="12">
    <source>
        <dbReference type="ARBA" id="ARBA00037312"/>
    </source>
</evidence>
<keyword evidence="7" id="KW-0325">Glycoprotein</keyword>
<evidence type="ECO:0000256" key="1">
    <source>
        <dbReference type="ARBA" id="ARBA00004613"/>
    </source>
</evidence>
<comment type="subcellular location">
    <subcellularLocation>
        <location evidence="1">Secreted</location>
    </subcellularLocation>
</comment>
<comment type="catalytic activity">
    <reaction evidence="14">
        <text>[(1-&gt;4)-alpha-D-galacturonosyl](n) + H2O = alpha-D-galacturonate + [(1-&gt;4)-alpha-D-galacturonosyl](n-1)</text>
        <dbReference type="Rhea" id="RHEA:14117"/>
        <dbReference type="Rhea" id="RHEA-COMP:14570"/>
        <dbReference type="Rhea" id="RHEA-COMP:14572"/>
        <dbReference type="ChEBI" id="CHEBI:15377"/>
        <dbReference type="ChEBI" id="CHEBI:58658"/>
        <dbReference type="ChEBI" id="CHEBI:140523"/>
        <dbReference type="EC" id="3.2.1.67"/>
    </reaction>
</comment>
<evidence type="ECO:0000256" key="6">
    <source>
        <dbReference type="ARBA" id="ARBA00023157"/>
    </source>
</evidence>
<proteinExistence type="inferred from homology"/>
<dbReference type="Gene3D" id="2.160.20.10">
    <property type="entry name" value="Single-stranded right-handed beta-helix, Pectin lyase-like"/>
    <property type="match status" value="1"/>
</dbReference>
<keyword evidence="3" id="KW-0964">Secreted</keyword>
<evidence type="ECO:0000313" key="18">
    <source>
        <dbReference type="Proteomes" id="UP000053263"/>
    </source>
</evidence>
<dbReference type="GO" id="GO:0000272">
    <property type="term" value="P:polysaccharide catabolic process"/>
    <property type="evidence" value="ECO:0007669"/>
    <property type="project" value="UniProtKB-KW"/>
</dbReference>
<reference evidence="17 18" key="1">
    <citation type="submission" date="2014-06" db="EMBL/GenBank/DDBJ databases">
        <title>Evolutionary Origins and Diversification of the Mycorrhizal Mutualists.</title>
        <authorList>
            <consortium name="DOE Joint Genome Institute"/>
            <consortium name="Mycorrhizal Genomics Consortium"/>
            <person name="Kohler A."/>
            <person name="Kuo A."/>
            <person name="Nagy L.G."/>
            <person name="Floudas D."/>
            <person name="Copeland A."/>
            <person name="Barry K.W."/>
            <person name="Cichocki N."/>
            <person name="Veneault-Fourrey C."/>
            <person name="LaButti K."/>
            <person name="Lindquist E.A."/>
            <person name="Lipzen A."/>
            <person name="Lundell T."/>
            <person name="Morin E."/>
            <person name="Murat C."/>
            <person name="Riley R."/>
            <person name="Ohm R."/>
            <person name="Sun H."/>
            <person name="Tunlid A."/>
            <person name="Henrissat B."/>
            <person name="Grigoriev I.V."/>
            <person name="Hibbett D.S."/>
            <person name="Martin F."/>
        </authorList>
    </citation>
    <scope>NUCLEOTIDE SEQUENCE [LARGE SCALE GENOMIC DNA]</scope>
    <source>
        <strain evidence="17 18">FD-325 SS-3</strain>
    </source>
</reference>
<dbReference type="InterPro" id="IPR011050">
    <property type="entry name" value="Pectin_lyase_fold/virulence"/>
</dbReference>
<evidence type="ECO:0000256" key="13">
    <source>
        <dbReference type="ARBA" id="ARBA00038933"/>
    </source>
</evidence>
<evidence type="ECO:0000256" key="2">
    <source>
        <dbReference type="ARBA" id="ARBA00008834"/>
    </source>
</evidence>
<evidence type="ECO:0000256" key="15">
    <source>
        <dbReference type="RuleBase" id="RU361169"/>
    </source>
</evidence>
<dbReference type="AlphaFoldDB" id="A0A0C9SKL9"/>
<dbReference type="EMBL" id="KN832573">
    <property type="protein sequence ID" value="KII83966.1"/>
    <property type="molecule type" value="Genomic_DNA"/>
</dbReference>
<dbReference type="Proteomes" id="UP000053263">
    <property type="component" value="Unassembled WGS sequence"/>
</dbReference>
<feature type="chain" id="PRO_5002203178" description="galacturonan 1,4-alpha-galacturonidase" evidence="16">
    <location>
        <begin position="18"/>
        <end position="411"/>
    </location>
</feature>
<dbReference type="GO" id="GO:0005576">
    <property type="term" value="C:extracellular region"/>
    <property type="evidence" value="ECO:0007669"/>
    <property type="project" value="UniProtKB-SubCell"/>
</dbReference>
<evidence type="ECO:0000313" key="17">
    <source>
        <dbReference type="EMBL" id="KII83966.1"/>
    </source>
</evidence>
<dbReference type="InterPro" id="IPR012334">
    <property type="entry name" value="Pectin_lyas_fold"/>
</dbReference>
<evidence type="ECO:0000256" key="4">
    <source>
        <dbReference type="ARBA" id="ARBA00022729"/>
    </source>
</evidence>
<keyword evidence="18" id="KW-1185">Reference proteome</keyword>
<dbReference type="EC" id="3.2.1.67" evidence="13"/>
<organism evidence="17 18">
    <name type="scientific">Plicaturopsis crispa FD-325 SS-3</name>
    <dbReference type="NCBI Taxonomy" id="944288"/>
    <lineage>
        <taxon>Eukaryota</taxon>
        <taxon>Fungi</taxon>
        <taxon>Dikarya</taxon>
        <taxon>Basidiomycota</taxon>
        <taxon>Agaricomycotina</taxon>
        <taxon>Agaricomycetes</taxon>
        <taxon>Agaricomycetidae</taxon>
        <taxon>Amylocorticiales</taxon>
        <taxon>Amylocorticiaceae</taxon>
        <taxon>Plicatura</taxon>
        <taxon>Plicaturopsis crispa</taxon>
    </lineage>
</organism>
<sequence length="411" mass="43847">MVLTLLAAWFFLSVAAASFSPLTPGPQKRCVVHALGDGQDDGPSILAAFQNCSTNARIELIGNYTVGTALNTTDLKNVEIFWTGNITYTPNITYWSPASFFLTYQNATTSWLLGGENIYLHGGGTLDSNGQIWWDYMANNPGSGGVAGGSSRAFARPVPLTVFNAKNVLIHGLRSVNSPFWHNFVVGSENVVYDDITVRSVSTNTSVPAANTDDRSSHITVKNSNIENSDDCVSFKPNSTFITVSNLKCNGSHGISYAGETDIVANVHVSNISMMNAQNGARIKVFGGSNDSTSVSGGGTGYVQNITYENFFVENVDRPILLTQCYNTPAAQCQEFPANLTISDVHFINVHGASSGSQNATVATLQCSNECEDITAAGTNLTAPGYADPVYLCADLADESLLDFKCSEVSS</sequence>
<gene>
    <name evidence="17" type="ORF">PLICRDRAFT_58106</name>
</gene>
<evidence type="ECO:0000256" key="10">
    <source>
        <dbReference type="ARBA" id="ARBA00023316"/>
    </source>
</evidence>
<dbReference type="PANTHER" id="PTHR31736:SF12">
    <property type="entry name" value="EXO-POLYGALACTURONASE, PUTATIVE-RELATED"/>
    <property type="match status" value="1"/>
</dbReference>
<keyword evidence="8" id="KW-0119">Carbohydrate metabolism</keyword>
<evidence type="ECO:0000256" key="8">
    <source>
        <dbReference type="ARBA" id="ARBA00023277"/>
    </source>
</evidence>
<evidence type="ECO:0000256" key="3">
    <source>
        <dbReference type="ARBA" id="ARBA00022525"/>
    </source>
</evidence>
<evidence type="ECO:0000256" key="14">
    <source>
        <dbReference type="ARBA" id="ARBA00048766"/>
    </source>
</evidence>
<keyword evidence="4 16" id="KW-0732">Signal</keyword>
<keyword evidence="9 15" id="KW-0326">Glycosidase</keyword>
<name>A0A0C9SKL9_PLICR</name>
<keyword evidence="6" id="KW-1015">Disulfide bond</keyword>
<dbReference type="GO" id="GO:0004650">
    <property type="term" value="F:polygalacturonase activity"/>
    <property type="evidence" value="ECO:0007669"/>
    <property type="project" value="InterPro"/>
</dbReference>
<dbReference type="InterPro" id="IPR000743">
    <property type="entry name" value="Glyco_hydro_28"/>
</dbReference>
<evidence type="ECO:0000256" key="7">
    <source>
        <dbReference type="ARBA" id="ARBA00023180"/>
    </source>
</evidence>
<dbReference type="SUPFAM" id="SSF51126">
    <property type="entry name" value="Pectin lyase-like"/>
    <property type="match status" value="1"/>
</dbReference>
<comment type="function">
    <text evidence="12">Specific in hydrolyzing the terminal glycosidic bond of polygalacturonic acid and oligogalacturonates.</text>
</comment>
<protein>
    <recommendedName>
        <fullName evidence="13">galacturonan 1,4-alpha-galacturonidase</fullName>
        <ecNumber evidence="13">3.2.1.67</ecNumber>
    </recommendedName>
</protein>
<dbReference type="PANTHER" id="PTHR31736">
    <property type="match status" value="1"/>
</dbReference>
<accession>A0A0C9SKL9</accession>
<dbReference type="OrthoDB" id="187139at2759"/>
<evidence type="ECO:0000256" key="16">
    <source>
        <dbReference type="SAM" id="SignalP"/>
    </source>
</evidence>
<dbReference type="Pfam" id="PF00295">
    <property type="entry name" value="Glyco_hydro_28"/>
    <property type="match status" value="1"/>
</dbReference>
<dbReference type="GO" id="GO:0071555">
    <property type="term" value="P:cell wall organization"/>
    <property type="evidence" value="ECO:0007669"/>
    <property type="project" value="UniProtKB-KW"/>
</dbReference>
<feature type="signal peptide" evidence="16">
    <location>
        <begin position="1"/>
        <end position="17"/>
    </location>
</feature>
<dbReference type="HOGENOM" id="CLU_016031_1_0_1"/>